<feature type="non-terminal residue" evidence="1">
    <location>
        <position position="1"/>
    </location>
</feature>
<dbReference type="GO" id="GO:0004180">
    <property type="term" value="F:carboxypeptidase activity"/>
    <property type="evidence" value="ECO:0007669"/>
    <property type="project" value="UniProtKB-KW"/>
</dbReference>
<proteinExistence type="predicted"/>
<dbReference type="Gene3D" id="3.40.710.10">
    <property type="entry name" value="DD-peptidase/beta-lactamase superfamily"/>
    <property type="match status" value="1"/>
</dbReference>
<evidence type="ECO:0000313" key="1">
    <source>
        <dbReference type="EMBL" id="EQD38058.1"/>
    </source>
</evidence>
<dbReference type="SUPFAM" id="SSF56601">
    <property type="entry name" value="beta-lactamase/transpeptidase-like"/>
    <property type="match status" value="1"/>
</dbReference>
<dbReference type="AlphaFoldDB" id="T0YYE4"/>
<reference evidence="1" key="2">
    <citation type="journal article" date="2014" name="ISME J.">
        <title>Microbial stratification in low pH oxic and suboxic macroscopic growths along an acid mine drainage.</title>
        <authorList>
            <person name="Mendez-Garcia C."/>
            <person name="Mesa V."/>
            <person name="Sprenger R.R."/>
            <person name="Richter M."/>
            <person name="Diez M.S."/>
            <person name="Solano J."/>
            <person name="Bargiela R."/>
            <person name="Golyshina O.V."/>
            <person name="Manteca A."/>
            <person name="Ramos J.L."/>
            <person name="Gallego J.R."/>
            <person name="Llorente I."/>
            <person name="Martins Dos Santos V.A."/>
            <person name="Jensen O.N."/>
            <person name="Pelaez A.I."/>
            <person name="Sanchez J."/>
            <person name="Ferrer M."/>
        </authorList>
    </citation>
    <scope>NUCLEOTIDE SEQUENCE</scope>
</reference>
<name>T0YYE4_9ZZZZ</name>
<organism evidence="1">
    <name type="scientific">mine drainage metagenome</name>
    <dbReference type="NCBI Taxonomy" id="410659"/>
    <lineage>
        <taxon>unclassified sequences</taxon>
        <taxon>metagenomes</taxon>
        <taxon>ecological metagenomes</taxon>
    </lineage>
</organism>
<reference evidence="1" key="1">
    <citation type="submission" date="2013-08" db="EMBL/GenBank/DDBJ databases">
        <authorList>
            <person name="Mendez C."/>
            <person name="Richter M."/>
            <person name="Ferrer M."/>
            <person name="Sanchez J."/>
        </authorList>
    </citation>
    <scope>NUCLEOTIDE SEQUENCE</scope>
</reference>
<comment type="caution">
    <text evidence="1">The sequence shown here is derived from an EMBL/GenBank/DDBJ whole genome shotgun (WGS) entry which is preliminary data.</text>
</comment>
<dbReference type="InterPro" id="IPR012338">
    <property type="entry name" value="Beta-lactam/transpept-like"/>
</dbReference>
<protein>
    <submittedName>
        <fullName evidence="1">D-alanyl-D-alanine carboxypeptidase family protein</fullName>
    </submittedName>
</protein>
<dbReference type="EMBL" id="AUZX01012686">
    <property type="protein sequence ID" value="EQD38058.1"/>
    <property type="molecule type" value="Genomic_DNA"/>
</dbReference>
<accession>T0YYE4</accession>
<keyword evidence="1" id="KW-0378">Hydrolase</keyword>
<sequence length="101" mass="11915">IRRYSTSAGYTIRAGRRRLPYYPTDPLVRERWWHIIIQKTGFTDPAGQCLVLDTYIDHHDVIMVLMHSWGKYTRTADARRIRRWLQARFARGGRPVAASRS</sequence>
<keyword evidence="1" id="KW-0645">Protease</keyword>
<gene>
    <name evidence="1" type="ORF">B1A_17248</name>
</gene>
<keyword evidence="1" id="KW-0121">Carboxypeptidase</keyword>